<evidence type="ECO:0000313" key="1">
    <source>
        <dbReference type="EMBL" id="CAG7821242.1"/>
    </source>
</evidence>
<reference evidence="1" key="1">
    <citation type="submission" date="2021-06" db="EMBL/GenBank/DDBJ databases">
        <authorList>
            <person name="Hodson N. C."/>
            <person name="Mongue J. A."/>
            <person name="Jaron S. K."/>
        </authorList>
    </citation>
    <scope>NUCLEOTIDE SEQUENCE</scope>
</reference>
<sequence length="19" mass="2201">MIALEEEPEVMIALEEEPE</sequence>
<protein>
    <submittedName>
        <fullName evidence="1">Uncharacterized protein</fullName>
    </submittedName>
</protein>
<dbReference type="EMBL" id="CAJVCH010504555">
    <property type="protein sequence ID" value="CAG7821242.1"/>
    <property type="molecule type" value="Genomic_DNA"/>
</dbReference>
<comment type="caution">
    <text evidence="1">The sequence shown here is derived from an EMBL/GenBank/DDBJ whole genome shotgun (WGS) entry which is preliminary data.</text>
</comment>
<dbReference type="Proteomes" id="UP000708208">
    <property type="component" value="Unassembled WGS sequence"/>
</dbReference>
<proteinExistence type="predicted"/>
<feature type="non-terminal residue" evidence="1">
    <location>
        <position position="19"/>
    </location>
</feature>
<keyword evidence="2" id="KW-1185">Reference proteome</keyword>
<accession>A0A8J2KRJ0</accession>
<name>A0A8J2KRJ0_9HEXA</name>
<evidence type="ECO:0000313" key="2">
    <source>
        <dbReference type="Proteomes" id="UP000708208"/>
    </source>
</evidence>
<dbReference type="AlphaFoldDB" id="A0A8J2KRJ0"/>
<organism evidence="1 2">
    <name type="scientific">Allacma fusca</name>
    <dbReference type="NCBI Taxonomy" id="39272"/>
    <lineage>
        <taxon>Eukaryota</taxon>
        <taxon>Metazoa</taxon>
        <taxon>Ecdysozoa</taxon>
        <taxon>Arthropoda</taxon>
        <taxon>Hexapoda</taxon>
        <taxon>Collembola</taxon>
        <taxon>Symphypleona</taxon>
        <taxon>Sminthuridae</taxon>
        <taxon>Allacma</taxon>
    </lineage>
</organism>
<gene>
    <name evidence="1" type="ORF">AFUS01_LOCUS31591</name>
</gene>